<dbReference type="InterPro" id="IPR004006">
    <property type="entry name" value="DhaK_dom"/>
</dbReference>
<dbReference type="GO" id="GO:0005829">
    <property type="term" value="C:cytosol"/>
    <property type="evidence" value="ECO:0007669"/>
    <property type="project" value="TreeGrafter"/>
</dbReference>
<dbReference type="PANTHER" id="PTHR28629:SF4">
    <property type="entry name" value="TRIOKINASE_FMN CYCLASE"/>
    <property type="match status" value="1"/>
</dbReference>
<feature type="domain" description="DhaK" evidence="2">
    <location>
        <begin position="7"/>
        <end position="327"/>
    </location>
</feature>
<organism evidence="3 4">
    <name type="scientific">Streptococcus danieliae</name>
    <dbReference type="NCBI Taxonomy" id="747656"/>
    <lineage>
        <taxon>Bacteria</taxon>
        <taxon>Bacillati</taxon>
        <taxon>Bacillota</taxon>
        <taxon>Bacilli</taxon>
        <taxon>Lactobacillales</taxon>
        <taxon>Streptococcaceae</taxon>
        <taxon>Streptococcus</taxon>
    </lineage>
</organism>
<dbReference type="Gene3D" id="3.40.50.10440">
    <property type="entry name" value="Dihydroxyacetone kinase, domain 1"/>
    <property type="match status" value="1"/>
</dbReference>
<accession>A0A7Z0S548</accession>
<gene>
    <name evidence="3" type="primary">dhaQ</name>
    <name evidence="3" type="ORF">HZY94_08605</name>
</gene>
<reference evidence="3 4" key="1">
    <citation type="submission" date="2020-07" db="EMBL/GenBank/DDBJ databases">
        <title>MOT database genomes.</title>
        <authorList>
            <person name="Joseph S."/>
            <person name="Aduse-Opoku J."/>
            <person name="Hashim A."/>
            <person name="Wade W."/>
            <person name="Curtis M."/>
        </authorList>
    </citation>
    <scope>NUCLEOTIDE SEQUENCE [LARGE SCALE GENOMIC DNA]</scope>
    <source>
        <strain evidence="3 4">STR</strain>
    </source>
</reference>
<sequence length="327" mass="35898">MTSIQNPNNQSISAYIQASLALNPHLAKHPNLPLLYLKERNPQLIPILSGGGSGHEPAHMGYIGDGMLTGALYGPFFTPPKQADILEAIRFLDQGQGVFIIIKNFPADLLEFRGAIQAARKEGHQVAYVLSHDDISIENKQKYQIRGRGLAGTILLHKILGHAAQTGASLEDLEKLGLQISSQIATIGFASKTSTLFEKKRPTFTIPDNHISYGIGIHGEEGYRMEAFTSSEQLANEILNKLRLHFHWKSGDSYILLINNLGTTSELEMGIFTHDLLQLLDIQGIQPTLVKSGRFMTSLDMAGISVTLCPAQNYLEALQAPTNAFAW</sequence>
<dbReference type="PROSITE" id="PS51481">
    <property type="entry name" value="DHAK"/>
    <property type="match status" value="1"/>
</dbReference>
<proteinExistence type="predicted"/>
<dbReference type="EMBL" id="JACBXX010000181">
    <property type="protein sequence ID" value="NYS97233.1"/>
    <property type="molecule type" value="Genomic_DNA"/>
</dbReference>
<dbReference type="GO" id="GO:0019563">
    <property type="term" value="P:glycerol catabolic process"/>
    <property type="evidence" value="ECO:0007669"/>
    <property type="project" value="TreeGrafter"/>
</dbReference>
<dbReference type="FunFam" id="3.40.50.10440:FF:000001">
    <property type="entry name" value="Dihydroxyacetone kinase, DhaK subunit"/>
    <property type="match status" value="1"/>
</dbReference>
<dbReference type="InterPro" id="IPR012735">
    <property type="entry name" value="DhaK_1b"/>
</dbReference>
<dbReference type="GO" id="GO:0004371">
    <property type="term" value="F:glycerone kinase activity"/>
    <property type="evidence" value="ECO:0007669"/>
    <property type="project" value="UniProtKB-UniRule"/>
</dbReference>
<dbReference type="SUPFAM" id="SSF82549">
    <property type="entry name" value="DAK1/DegV-like"/>
    <property type="match status" value="1"/>
</dbReference>
<protein>
    <recommendedName>
        <fullName evidence="1">DhaKLM operon coactivator DhaQ</fullName>
    </recommendedName>
</protein>
<evidence type="ECO:0000313" key="4">
    <source>
        <dbReference type="Proteomes" id="UP000589521"/>
    </source>
</evidence>
<dbReference type="AlphaFoldDB" id="A0A7Z0S548"/>
<name>A0A7Z0S548_9STRE</name>
<dbReference type="NCBIfam" id="TIGR02362">
    <property type="entry name" value="dhaK1b"/>
    <property type="match status" value="1"/>
</dbReference>
<dbReference type="PANTHER" id="PTHR28629">
    <property type="entry name" value="TRIOKINASE/FMN CYCLASE"/>
    <property type="match status" value="1"/>
</dbReference>
<dbReference type="Pfam" id="PF02733">
    <property type="entry name" value="Dak1"/>
    <property type="match status" value="1"/>
</dbReference>
<comment type="caution">
    <text evidence="3">The sequence shown here is derived from an EMBL/GenBank/DDBJ whole genome shotgun (WGS) entry which is preliminary data.</text>
</comment>
<evidence type="ECO:0000259" key="2">
    <source>
        <dbReference type="PROSITE" id="PS51481"/>
    </source>
</evidence>
<dbReference type="InterPro" id="IPR050861">
    <property type="entry name" value="Dihydroxyacetone_Kinase"/>
</dbReference>
<dbReference type="RefSeq" id="WP_179925816.1">
    <property type="nucleotide sequence ID" value="NZ_CATKDJ010000067.1"/>
</dbReference>
<dbReference type="Proteomes" id="UP000589521">
    <property type="component" value="Unassembled WGS sequence"/>
</dbReference>
<evidence type="ECO:0000313" key="3">
    <source>
        <dbReference type="EMBL" id="NYS97233.1"/>
    </source>
</evidence>
<evidence type="ECO:0000256" key="1">
    <source>
        <dbReference type="NCBIfam" id="TIGR02362"/>
    </source>
</evidence>
<dbReference type="Gene3D" id="3.30.1180.20">
    <property type="entry name" value="Dihydroxyacetone kinase, domain 2"/>
    <property type="match status" value="1"/>
</dbReference>